<dbReference type="PROSITE" id="PS50883">
    <property type="entry name" value="EAL"/>
    <property type="match status" value="1"/>
</dbReference>
<accession>V4QVH0</accession>
<evidence type="ECO:0000259" key="1">
    <source>
        <dbReference type="PROSITE" id="PS50883"/>
    </source>
</evidence>
<protein>
    <submittedName>
        <fullName evidence="2">Diguanylate cyclase/phosphodiesterase (GGDEF &amp; EAL domains) with PAS/PAC sensor(S)</fullName>
    </submittedName>
</protein>
<evidence type="ECO:0000313" key="2">
    <source>
        <dbReference type="EMBL" id="ESR23762.1"/>
    </source>
</evidence>
<reference evidence="2 3" key="1">
    <citation type="journal article" date="2014" name="Genome Announc.">
        <title>Draft Genome Sequence of Lutibaculum baratangense Strain AMV1T, Isolated from a Mud Volcano in Andamans, India.</title>
        <authorList>
            <person name="Singh A."/>
            <person name="Sreenivas A."/>
            <person name="Sathyanarayana Reddy G."/>
            <person name="Pinnaka A.K."/>
            <person name="Shivaji S."/>
        </authorList>
    </citation>
    <scope>NUCLEOTIDE SEQUENCE [LARGE SCALE GENOMIC DNA]</scope>
    <source>
        <strain evidence="2 3">AMV1</strain>
    </source>
</reference>
<evidence type="ECO:0000313" key="3">
    <source>
        <dbReference type="Proteomes" id="UP000017819"/>
    </source>
</evidence>
<dbReference type="PANTHER" id="PTHR33121">
    <property type="entry name" value="CYCLIC DI-GMP PHOSPHODIESTERASE PDEF"/>
    <property type="match status" value="1"/>
</dbReference>
<organism evidence="2 3">
    <name type="scientific">Lutibaculum baratangense AMV1</name>
    <dbReference type="NCBI Taxonomy" id="631454"/>
    <lineage>
        <taxon>Bacteria</taxon>
        <taxon>Pseudomonadati</taxon>
        <taxon>Pseudomonadota</taxon>
        <taxon>Alphaproteobacteria</taxon>
        <taxon>Hyphomicrobiales</taxon>
        <taxon>Tepidamorphaceae</taxon>
        <taxon>Lutibaculum</taxon>
    </lineage>
</organism>
<proteinExistence type="predicted"/>
<dbReference type="SMART" id="SM00052">
    <property type="entry name" value="EAL"/>
    <property type="match status" value="1"/>
</dbReference>
<dbReference type="Proteomes" id="UP000017819">
    <property type="component" value="Unassembled WGS sequence"/>
</dbReference>
<dbReference type="InterPro" id="IPR050706">
    <property type="entry name" value="Cyclic-di-GMP_PDE-like"/>
</dbReference>
<dbReference type="EMBL" id="AWXZ01000038">
    <property type="protein sequence ID" value="ESR23762.1"/>
    <property type="molecule type" value="Genomic_DNA"/>
</dbReference>
<dbReference type="eggNOG" id="COG5001">
    <property type="taxonomic scope" value="Bacteria"/>
</dbReference>
<gene>
    <name evidence="2" type="ORF">N177_2992</name>
</gene>
<keyword evidence="3" id="KW-1185">Reference proteome</keyword>
<sequence>MLEACRTASRWDGIGVSVNVSPAQFRTGEFLPLVRRALQTSGLPARLLELELTEGVLLEDTDRARETMRGLKALGVRLSIDDFGTGYSSLGYLRTFPFDTIKIDRQFIADLHPAGDARAIVQAILGLGHALGMSVTAEGVETDEQLLLLQSDQCEEVQGYLMSRPLSTQDADLIVSTQKTRQAELAPAVGRAGQGG</sequence>
<dbReference type="Pfam" id="PF00563">
    <property type="entry name" value="EAL"/>
    <property type="match status" value="1"/>
</dbReference>
<dbReference type="CDD" id="cd01948">
    <property type="entry name" value="EAL"/>
    <property type="match status" value="1"/>
</dbReference>
<dbReference type="PATRIC" id="fig|631454.5.peg.2956"/>
<dbReference type="AlphaFoldDB" id="V4QVH0"/>
<dbReference type="InterPro" id="IPR035919">
    <property type="entry name" value="EAL_sf"/>
</dbReference>
<dbReference type="InterPro" id="IPR001633">
    <property type="entry name" value="EAL_dom"/>
</dbReference>
<dbReference type="SUPFAM" id="SSF141868">
    <property type="entry name" value="EAL domain-like"/>
    <property type="match status" value="1"/>
</dbReference>
<comment type="caution">
    <text evidence="2">The sequence shown here is derived from an EMBL/GenBank/DDBJ whole genome shotgun (WGS) entry which is preliminary data.</text>
</comment>
<dbReference type="Gene3D" id="3.20.20.450">
    <property type="entry name" value="EAL domain"/>
    <property type="match status" value="1"/>
</dbReference>
<dbReference type="STRING" id="631454.N177_2992"/>
<feature type="domain" description="EAL" evidence="1">
    <location>
        <begin position="1"/>
        <end position="179"/>
    </location>
</feature>
<dbReference type="GO" id="GO:0071111">
    <property type="term" value="F:cyclic-guanylate-specific phosphodiesterase activity"/>
    <property type="evidence" value="ECO:0007669"/>
    <property type="project" value="InterPro"/>
</dbReference>
<dbReference type="PANTHER" id="PTHR33121:SF71">
    <property type="entry name" value="OXYGEN SENSOR PROTEIN DOSP"/>
    <property type="match status" value="1"/>
</dbReference>
<name>V4QVH0_9HYPH</name>